<dbReference type="WBParaSite" id="PSAMB.scaffold1268size33587.g12081.t1">
    <property type="protein sequence ID" value="PSAMB.scaffold1268size33587.g12081.t1"/>
    <property type="gene ID" value="PSAMB.scaffold1268size33587.g12081"/>
</dbReference>
<organism evidence="1 2">
    <name type="scientific">Plectus sambesii</name>
    <dbReference type="NCBI Taxonomy" id="2011161"/>
    <lineage>
        <taxon>Eukaryota</taxon>
        <taxon>Metazoa</taxon>
        <taxon>Ecdysozoa</taxon>
        <taxon>Nematoda</taxon>
        <taxon>Chromadorea</taxon>
        <taxon>Plectida</taxon>
        <taxon>Plectina</taxon>
        <taxon>Plectoidea</taxon>
        <taxon>Plectidae</taxon>
        <taxon>Plectus</taxon>
    </lineage>
</organism>
<proteinExistence type="predicted"/>
<name>A0A914UWE8_9BILA</name>
<evidence type="ECO:0000313" key="2">
    <source>
        <dbReference type="WBParaSite" id="PSAMB.scaffold1268size33587.g12081.t1"/>
    </source>
</evidence>
<sequence length="137" mass="15618">MYEYDGSYDELKQNKGRYKVDWMCIIKGGKYKANSANLHFAYRYGLGGRTAVGSHDDRRTVRKRRRGHLPRRLRRSARARWMDVDESIAICIDSPERSLSKPVGHGRRKDSRATAAENRIDSLAALATEQPHAVDGV</sequence>
<evidence type="ECO:0000313" key="1">
    <source>
        <dbReference type="Proteomes" id="UP000887566"/>
    </source>
</evidence>
<protein>
    <submittedName>
        <fullName evidence="2">Uncharacterized protein</fullName>
    </submittedName>
</protein>
<dbReference type="AlphaFoldDB" id="A0A914UWE8"/>
<keyword evidence="1" id="KW-1185">Reference proteome</keyword>
<reference evidence="2" key="1">
    <citation type="submission" date="2022-11" db="UniProtKB">
        <authorList>
            <consortium name="WormBaseParasite"/>
        </authorList>
    </citation>
    <scope>IDENTIFICATION</scope>
</reference>
<accession>A0A914UWE8</accession>
<dbReference type="Proteomes" id="UP000887566">
    <property type="component" value="Unplaced"/>
</dbReference>